<accession>A0A9X2GSU5</accession>
<keyword evidence="2" id="KW-0805">Transcription regulation</keyword>
<reference evidence="8" key="1">
    <citation type="submission" date="2022-06" db="EMBL/GenBank/DDBJ databases">
        <title>Sequencing the genomes of 1000 actinobacteria strains.</title>
        <authorList>
            <person name="Klenk H.-P."/>
        </authorList>
    </citation>
    <scope>NUCLEOTIDE SEQUENCE</scope>
    <source>
        <strain evidence="8">DSM 46694</strain>
    </source>
</reference>
<dbReference type="InterPro" id="IPR011006">
    <property type="entry name" value="CheY-like_superfamily"/>
</dbReference>
<keyword evidence="9" id="KW-1185">Reference proteome</keyword>
<keyword evidence="4" id="KW-0804">Transcription</keyword>
<dbReference type="SUPFAM" id="SSF46894">
    <property type="entry name" value="C-terminal effector domain of the bipartite response regulators"/>
    <property type="match status" value="1"/>
</dbReference>
<dbReference type="GO" id="GO:0000160">
    <property type="term" value="P:phosphorelay signal transduction system"/>
    <property type="evidence" value="ECO:0007669"/>
    <property type="project" value="InterPro"/>
</dbReference>
<dbReference type="Proteomes" id="UP001139648">
    <property type="component" value="Unassembled WGS sequence"/>
</dbReference>
<evidence type="ECO:0000256" key="1">
    <source>
        <dbReference type="ARBA" id="ARBA00022553"/>
    </source>
</evidence>
<dbReference type="PANTHER" id="PTHR43214:SF24">
    <property type="entry name" value="TRANSCRIPTIONAL REGULATORY PROTEIN NARL-RELATED"/>
    <property type="match status" value="1"/>
</dbReference>
<comment type="caution">
    <text evidence="8">The sequence shown here is derived from an EMBL/GenBank/DDBJ whole genome shotgun (WGS) entry which is preliminary data.</text>
</comment>
<evidence type="ECO:0000313" key="8">
    <source>
        <dbReference type="EMBL" id="MCP2364919.1"/>
    </source>
</evidence>
<feature type="domain" description="HTH luxR-type" evidence="6">
    <location>
        <begin position="168"/>
        <end position="233"/>
    </location>
</feature>
<evidence type="ECO:0000256" key="3">
    <source>
        <dbReference type="ARBA" id="ARBA00023125"/>
    </source>
</evidence>
<feature type="modified residue" description="4-aspartylphosphate" evidence="5">
    <location>
        <position position="75"/>
    </location>
</feature>
<dbReference type="PROSITE" id="PS50110">
    <property type="entry name" value="RESPONSE_REGULATORY"/>
    <property type="match status" value="1"/>
</dbReference>
<feature type="domain" description="Response regulatory" evidence="7">
    <location>
        <begin position="24"/>
        <end position="140"/>
    </location>
</feature>
<evidence type="ECO:0000259" key="6">
    <source>
        <dbReference type="PROSITE" id="PS50043"/>
    </source>
</evidence>
<evidence type="ECO:0000259" key="7">
    <source>
        <dbReference type="PROSITE" id="PS50110"/>
    </source>
</evidence>
<dbReference type="EMBL" id="JAMZEB010000002">
    <property type="protein sequence ID" value="MCP2364919.1"/>
    <property type="molecule type" value="Genomic_DNA"/>
</dbReference>
<dbReference type="GO" id="GO:0006355">
    <property type="term" value="P:regulation of DNA-templated transcription"/>
    <property type="evidence" value="ECO:0007669"/>
    <property type="project" value="InterPro"/>
</dbReference>
<name>A0A9X2GSU5_9ACTN</name>
<dbReference type="InterPro" id="IPR001789">
    <property type="entry name" value="Sig_transdc_resp-reg_receiver"/>
</dbReference>
<dbReference type="InterPro" id="IPR016032">
    <property type="entry name" value="Sig_transdc_resp-reg_C-effctor"/>
</dbReference>
<evidence type="ECO:0000256" key="4">
    <source>
        <dbReference type="ARBA" id="ARBA00023163"/>
    </source>
</evidence>
<evidence type="ECO:0000256" key="5">
    <source>
        <dbReference type="PROSITE-ProRule" id="PRU00169"/>
    </source>
</evidence>
<sequence>MTADVSRGGVVPPGGGGGPDRVIRVLIVDDQDLMRAALRKLLEVEDGIAVAGEAADGRQALEAVPRCEPDVVLVDARMPRMDGVELVAALAAAHPGLAALVLSTFEEDEYVFGALRAGARGYLLKDCSPEELVAGIRKAHEGETVLDGPVAARLVAELRLRPAPGTGGFGGQAALSGRELDVARMIAVGATNKEIAARLFITEGTVKNHVSSMLRKLGLRDRTQLALHLRDRHETR</sequence>
<dbReference type="SMART" id="SM00448">
    <property type="entry name" value="REC"/>
    <property type="match status" value="1"/>
</dbReference>
<gene>
    <name evidence="8" type="ORF">HD597_011939</name>
</gene>
<evidence type="ECO:0000313" key="9">
    <source>
        <dbReference type="Proteomes" id="UP001139648"/>
    </source>
</evidence>
<dbReference type="RefSeq" id="WP_276083297.1">
    <property type="nucleotide sequence ID" value="NZ_BAABKA010000087.1"/>
</dbReference>
<dbReference type="PROSITE" id="PS00622">
    <property type="entry name" value="HTH_LUXR_1"/>
    <property type="match status" value="1"/>
</dbReference>
<dbReference type="SMART" id="SM00421">
    <property type="entry name" value="HTH_LUXR"/>
    <property type="match status" value="1"/>
</dbReference>
<keyword evidence="3 8" id="KW-0238">DNA-binding</keyword>
<organism evidence="8 9">
    <name type="scientific">Nonomuraea thailandensis</name>
    <dbReference type="NCBI Taxonomy" id="1188745"/>
    <lineage>
        <taxon>Bacteria</taxon>
        <taxon>Bacillati</taxon>
        <taxon>Actinomycetota</taxon>
        <taxon>Actinomycetes</taxon>
        <taxon>Streptosporangiales</taxon>
        <taxon>Streptosporangiaceae</taxon>
        <taxon>Nonomuraea</taxon>
    </lineage>
</organism>
<dbReference type="AlphaFoldDB" id="A0A9X2GSU5"/>
<dbReference type="CDD" id="cd06170">
    <property type="entry name" value="LuxR_C_like"/>
    <property type="match status" value="1"/>
</dbReference>
<dbReference type="PROSITE" id="PS50043">
    <property type="entry name" value="HTH_LUXR_2"/>
    <property type="match status" value="1"/>
</dbReference>
<dbReference type="Gene3D" id="3.40.50.2300">
    <property type="match status" value="1"/>
</dbReference>
<dbReference type="InterPro" id="IPR000792">
    <property type="entry name" value="Tscrpt_reg_LuxR_C"/>
</dbReference>
<dbReference type="PRINTS" id="PR00038">
    <property type="entry name" value="HTHLUXR"/>
</dbReference>
<evidence type="ECO:0000256" key="2">
    <source>
        <dbReference type="ARBA" id="ARBA00023015"/>
    </source>
</evidence>
<dbReference type="GO" id="GO:0003677">
    <property type="term" value="F:DNA binding"/>
    <property type="evidence" value="ECO:0007669"/>
    <property type="project" value="UniProtKB-KW"/>
</dbReference>
<proteinExistence type="predicted"/>
<dbReference type="InterPro" id="IPR039420">
    <property type="entry name" value="WalR-like"/>
</dbReference>
<dbReference type="SUPFAM" id="SSF52172">
    <property type="entry name" value="CheY-like"/>
    <property type="match status" value="1"/>
</dbReference>
<protein>
    <submittedName>
        <fullName evidence="8">DNA-binding NarL/FixJ family response regulator</fullName>
    </submittedName>
</protein>
<dbReference type="Pfam" id="PF00196">
    <property type="entry name" value="GerE"/>
    <property type="match status" value="1"/>
</dbReference>
<dbReference type="InterPro" id="IPR058245">
    <property type="entry name" value="NreC/VraR/RcsB-like_REC"/>
</dbReference>
<dbReference type="PANTHER" id="PTHR43214">
    <property type="entry name" value="TWO-COMPONENT RESPONSE REGULATOR"/>
    <property type="match status" value="1"/>
</dbReference>
<dbReference type="Pfam" id="PF00072">
    <property type="entry name" value="Response_reg"/>
    <property type="match status" value="1"/>
</dbReference>
<keyword evidence="1 5" id="KW-0597">Phosphoprotein</keyword>
<dbReference type="CDD" id="cd17535">
    <property type="entry name" value="REC_NarL-like"/>
    <property type="match status" value="1"/>
</dbReference>